<dbReference type="InterPro" id="IPR005288">
    <property type="entry name" value="NadB"/>
</dbReference>
<dbReference type="GO" id="GO:0008734">
    <property type="term" value="F:L-aspartate oxidase activity"/>
    <property type="evidence" value="ECO:0007669"/>
    <property type="project" value="InterPro"/>
</dbReference>
<keyword evidence="2" id="KW-1185">Reference proteome</keyword>
<dbReference type="InterPro" id="IPR036188">
    <property type="entry name" value="FAD/NAD-bd_sf"/>
</dbReference>
<proteinExistence type="predicted"/>
<gene>
    <name evidence="1" type="ORF">BC6307_05945</name>
</gene>
<dbReference type="STRING" id="1314751.GCA_001591425_00096"/>
<dbReference type="Pfam" id="PF12831">
    <property type="entry name" value="FAD_oxidored"/>
    <property type="match status" value="1"/>
</dbReference>
<dbReference type="Gene3D" id="3.40.50.720">
    <property type="entry name" value="NAD(P)-binding Rossmann-like Domain"/>
    <property type="match status" value="1"/>
</dbReference>
<reference evidence="1 2" key="1">
    <citation type="submission" date="2016-12" db="EMBL/GenBank/DDBJ databases">
        <title>The whole genome sequencing and assembly of Bacillus cohnii DSM 6307T strain.</title>
        <authorList>
            <person name="Lee Y.-J."/>
            <person name="Yi H."/>
            <person name="Bahn Y.-S."/>
            <person name="Kim J.F."/>
            <person name="Lee D.-W."/>
        </authorList>
    </citation>
    <scope>NUCLEOTIDE SEQUENCE [LARGE SCALE GENOMIC DNA]</scope>
    <source>
        <strain evidence="1 2">DSM 6307</strain>
    </source>
</reference>
<evidence type="ECO:0000313" key="1">
    <source>
        <dbReference type="EMBL" id="AST94235.1"/>
    </source>
</evidence>
<dbReference type="AlphaFoldDB" id="A0A223KXM2"/>
<accession>A0A223KXM2</accession>
<dbReference type="SUPFAM" id="SSF51905">
    <property type="entry name" value="FAD/NAD(P)-binding domain"/>
    <property type="match status" value="1"/>
</dbReference>
<evidence type="ECO:0000313" key="2">
    <source>
        <dbReference type="Proteomes" id="UP000215224"/>
    </source>
</evidence>
<dbReference type="PROSITE" id="PS51257">
    <property type="entry name" value="PROKAR_LIPOPROTEIN"/>
    <property type="match status" value="1"/>
</dbReference>
<organism evidence="1 2">
    <name type="scientific">Sutcliffiella cohnii</name>
    <dbReference type="NCBI Taxonomy" id="33932"/>
    <lineage>
        <taxon>Bacteria</taxon>
        <taxon>Bacillati</taxon>
        <taxon>Bacillota</taxon>
        <taxon>Bacilli</taxon>
        <taxon>Bacillales</taxon>
        <taxon>Bacillaceae</taxon>
        <taxon>Sutcliffiella</taxon>
    </lineage>
</organism>
<dbReference type="KEGG" id="bcoh:BC6307_05945"/>
<protein>
    <submittedName>
        <fullName evidence="1">FAD-dependent oxidoreductase</fullName>
    </submittedName>
</protein>
<dbReference type="Proteomes" id="UP000215224">
    <property type="component" value="Chromosome"/>
</dbReference>
<dbReference type="GO" id="GO:0009435">
    <property type="term" value="P:NAD+ biosynthetic process"/>
    <property type="evidence" value="ECO:0007669"/>
    <property type="project" value="InterPro"/>
</dbReference>
<dbReference type="PANTHER" id="PTHR42716">
    <property type="entry name" value="L-ASPARTATE OXIDASE"/>
    <property type="match status" value="1"/>
</dbReference>
<sequence>MKEMVADVVIVGGSTGGCAAALAAAKTGYKVIMTEETKWIGGQLTNQAVPPDEHRWIEQFGCTRSYRKFRNDVRSYYGKHFPLSELGKEKPFFNPGSANVSRISHEPRAALAVLNDMLAPYVHSGKVIILTETKIKAAETDKDDVTAVEVEQVYTKQSYVLRAPYFLDGTDCGDVLPLAGVEYVTGAESQKDTGEPHALVGDANPMEMQAITHCFAIDYIEGENHTIEKPRDYQFWKDYQAPFWPNTQLDWTGVNPVTLQPITYSLFREKDKFSLWEYRRLIDKANFKEGLYDSDISLINWPQNDYWLGPVIDVSKEEKQKHLEGAKQLSLSLLYWMQTEAPRLDGKQGYPGLRLRPDVVGTDDGLAMFPYIRESRRIKAEFTVVEQHISAALRETAEVFHDSVGIGSYRIDLHPSTGGNSFIDISSLPFQIPLGSLIPVRVNNLLPASKNLGVTHITNGCYRLHPVEWNIGEVSGYLVAYCLKHKLTPRQVRNDQTILEDFQRHLVKEGIELAWPTVHAV</sequence>
<name>A0A223KXM2_9BACI</name>
<dbReference type="EMBL" id="CP018866">
    <property type="protein sequence ID" value="AST94235.1"/>
    <property type="molecule type" value="Genomic_DNA"/>
</dbReference>
<dbReference type="PANTHER" id="PTHR42716:SF1">
    <property type="entry name" value="SLL0471 PROTEIN"/>
    <property type="match status" value="1"/>
</dbReference>